<evidence type="ECO:0000313" key="2">
    <source>
        <dbReference type="EMBL" id="KAF1798255.1"/>
    </source>
</evidence>
<evidence type="ECO:0000313" key="3">
    <source>
        <dbReference type="Proteomes" id="UP000469890"/>
    </source>
</evidence>
<organism evidence="2 3">
    <name type="scientific">Mucor circinelloides f. lusitanicus</name>
    <name type="common">Mucor racemosus var. lusitanicus</name>
    <dbReference type="NCBI Taxonomy" id="29924"/>
    <lineage>
        <taxon>Eukaryota</taxon>
        <taxon>Fungi</taxon>
        <taxon>Fungi incertae sedis</taxon>
        <taxon>Mucoromycota</taxon>
        <taxon>Mucoromycotina</taxon>
        <taxon>Mucoromycetes</taxon>
        <taxon>Mucorales</taxon>
        <taxon>Mucorineae</taxon>
        <taxon>Mucoraceae</taxon>
        <taxon>Mucor</taxon>
    </lineage>
</organism>
<evidence type="ECO:0000256" key="1">
    <source>
        <dbReference type="SAM" id="Phobius"/>
    </source>
</evidence>
<name>A0A8H4B9R2_MUCCL</name>
<feature type="transmembrane region" description="Helical" evidence="1">
    <location>
        <begin position="41"/>
        <end position="57"/>
    </location>
</feature>
<keyword evidence="1" id="KW-0472">Membrane</keyword>
<feature type="non-terminal residue" evidence="2">
    <location>
        <position position="64"/>
    </location>
</feature>
<keyword evidence="1" id="KW-0812">Transmembrane</keyword>
<dbReference type="Proteomes" id="UP000469890">
    <property type="component" value="Unassembled WGS sequence"/>
</dbReference>
<dbReference type="EMBL" id="JAAECE010000008">
    <property type="protein sequence ID" value="KAF1798255.1"/>
    <property type="molecule type" value="Genomic_DNA"/>
</dbReference>
<keyword evidence="1" id="KW-1133">Transmembrane helix</keyword>
<reference evidence="2 3" key="1">
    <citation type="submission" date="2019-09" db="EMBL/GenBank/DDBJ databases">
        <authorList>
            <consortium name="DOE Joint Genome Institute"/>
            <person name="Mondo S.J."/>
            <person name="Navarro-Mendoza M.I."/>
            <person name="Perez-Arques C."/>
            <person name="Panchal S."/>
            <person name="Nicolas F.E."/>
            <person name="Ganguly P."/>
            <person name="Pangilinan J."/>
            <person name="Grigoriev I."/>
            <person name="Heitman J."/>
            <person name="Sanya K."/>
            <person name="Garre V."/>
        </authorList>
    </citation>
    <scope>NUCLEOTIDE SEQUENCE [LARGE SCALE GENOMIC DNA]</scope>
    <source>
        <strain evidence="2 3">MU402</strain>
    </source>
</reference>
<protein>
    <submittedName>
        <fullName evidence="2">Uncharacterized protein</fullName>
    </submittedName>
</protein>
<comment type="caution">
    <text evidence="2">The sequence shown here is derived from an EMBL/GenBank/DDBJ whole genome shotgun (WGS) entry which is preliminary data.</text>
</comment>
<feature type="non-terminal residue" evidence="2">
    <location>
        <position position="1"/>
    </location>
</feature>
<sequence>IPLQLSVPKTTFFMFVTAVQTSLLQYIVIFVWFVFGLYIPRLWLPWITFIQPFYYFLSRNTVHS</sequence>
<dbReference type="AlphaFoldDB" id="A0A8H4B9R2"/>
<feature type="transmembrane region" description="Helical" evidence="1">
    <location>
        <begin position="12"/>
        <end position="35"/>
    </location>
</feature>
<gene>
    <name evidence="2" type="ORF">FB192DRAFT_1398435</name>
</gene>
<accession>A0A8H4B9R2</accession>
<proteinExistence type="predicted"/>